<dbReference type="PANTHER" id="PTHR14315:SF17">
    <property type="entry name" value="MIP21584P"/>
    <property type="match status" value="1"/>
</dbReference>
<evidence type="ECO:0000256" key="1">
    <source>
        <dbReference type="ARBA" id="ARBA00004123"/>
    </source>
</evidence>
<comment type="caution">
    <text evidence="6">The sequence shown here is derived from an EMBL/GenBank/DDBJ whole genome shotgun (WGS) entry which is preliminary data.</text>
</comment>
<evidence type="ECO:0000313" key="6">
    <source>
        <dbReference type="EMBL" id="CAD1479906.1"/>
    </source>
</evidence>
<comment type="subcellular location">
    <subcellularLocation>
        <location evidence="2">Cytoplasm</location>
    </subcellularLocation>
    <subcellularLocation>
        <location evidence="1">Nucleus</location>
    </subcellularLocation>
</comment>
<evidence type="ECO:0000256" key="5">
    <source>
        <dbReference type="ARBA" id="ARBA00023242"/>
    </source>
</evidence>
<dbReference type="PANTHER" id="PTHR14315">
    <property type="entry name" value="SPOT14 FAMILY MEMBER"/>
    <property type="match status" value="1"/>
</dbReference>
<dbReference type="GO" id="GO:0005829">
    <property type="term" value="C:cytosol"/>
    <property type="evidence" value="ECO:0007669"/>
    <property type="project" value="TreeGrafter"/>
</dbReference>
<dbReference type="GO" id="GO:0005634">
    <property type="term" value="C:nucleus"/>
    <property type="evidence" value="ECO:0007669"/>
    <property type="project" value="UniProtKB-SubCell"/>
</dbReference>
<dbReference type="OrthoDB" id="5951908at2759"/>
<dbReference type="GO" id="GO:0046890">
    <property type="term" value="P:regulation of lipid biosynthetic process"/>
    <property type="evidence" value="ECO:0007669"/>
    <property type="project" value="TreeGrafter"/>
</dbReference>
<keyword evidence="4" id="KW-0963">Cytoplasm</keyword>
<dbReference type="Pfam" id="PF07084">
    <property type="entry name" value="Spot_14"/>
    <property type="match status" value="1"/>
</dbReference>
<comment type="similarity">
    <text evidence="3">Belongs to the SPOT14 family.</text>
</comment>
<proteinExistence type="inferred from homology"/>
<dbReference type="InterPro" id="IPR053719">
    <property type="entry name" value="Lipogen_MT_Stabilize_sf"/>
</dbReference>
<evidence type="ECO:0000256" key="2">
    <source>
        <dbReference type="ARBA" id="ARBA00004496"/>
    </source>
</evidence>
<dbReference type="Gene3D" id="6.10.140.1610">
    <property type="match status" value="1"/>
</dbReference>
<evidence type="ECO:0000256" key="3">
    <source>
        <dbReference type="ARBA" id="ARBA00009488"/>
    </source>
</evidence>
<evidence type="ECO:0000256" key="4">
    <source>
        <dbReference type="ARBA" id="ARBA00022490"/>
    </source>
</evidence>
<dbReference type="Proteomes" id="UP000752696">
    <property type="component" value="Unassembled WGS sequence"/>
</dbReference>
<evidence type="ECO:0000313" key="7">
    <source>
        <dbReference type="Proteomes" id="UP000752696"/>
    </source>
</evidence>
<reference evidence="6" key="1">
    <citation type="submission" date="2020-07" db="EMBL/GenBank/DDBJ databases">
        <authorList>
            <person name="Nazaruddin N."/>
        </authorList>
    </citation>
    <scope>NUCLEOTIDE SEQUENCE</scope>
</reference>
<keyword evidence="7" id="KW-1185">Reference proteome</keyword>
<protein>
    <submittedName>
        <fullName evidence="6">Uncharacterized protein</fullName>
    </submittedName>
</protein>
<sequence length="251" mass="28708">MTQGPLLHCPSYSMNSLEFSLSLCCSNKIGKFTSLVFEFLSNTIPVQSMVYCKEMSCKRENLQRLIKHDVTSFSNTSILNSMERFIRTVREMEDTILIPSRLLDLTVGDSQDKLQLEDKRGSVIKATLANVDLYRIYNIVNQIKVEVLWSQDHMNDVQNLEEDPVLLEKFIRARNSSSTSMHSVQSVCTSYNSEFDIVTENDSEAENEDSVTVAARSFKKHLHGLHHNIEKMILVAEYLILRYQTAINSQA</sequence>
<name>A0A6V7HHD9_9HYME</name>
<dbReference type="InterPro" id="IPR009786">
    <property type="entry name" value="Spot_14"/>
</dbReference>
<keyword evidence="5" id="KW-0539">Nucleus</keyword>
<organism evidence="6 7">
    <name type="scientific">Heterotrigona itama</name>
    <dbReference type="NCBI Taxonomy" id="395501"/>
    <lineage>
        <taxon>Eukaryota</taxon>
        <taxon>Metazoa</taxon>
        <taxon>Ecdysozoa</taxon>
        <taxon>Arthropoda</taxon>
        <taxon>Hexapoda</taxon>
        <taxon>Insecta</taxon>
        <taxon>Pterygota</taxon>
        <taxon>Neoptera</taxon>
        <taxon>Endopterygota</taxon>
        <taxon>Hymenoptera</taxon>
        <taxon>Apocrita</taxon>
        <taxon>Aculeata</taxon>
        <taxon>Apoidea</taxon>
        <taxon>Anthophila</taxon>
        <taxon>Apidae</taxon>
        <taxon>Heterotrigona</taxon>
    </lineage>
</organism>
<dbReference type="EMBL" id="CAJDYZ010011730">
    <property type="protein sequence ID" value="CAD1479906.1"/>
    <property type="molecule type" value="Genomic_DNA"/>
</dbReference>
<accession>A0A6V7HHD9</accession>
<dbReference type="AlphaFoldDB" id="A0A6V7HHD9"/>
<gene>
    <name evidence="6" type="ORF">MHI_LOCUS888521</name>
</gene>